<dbReference type="AlphaFoldDB" id="A0A2P2PXP2"/>
<name>A0A2P2PXP2_RHIMU</name>
<proteinExistence type="predicted"/>
<accession>A0A2P2PXP2</accession>
<evidence type="ECO:0000313" key="1">
    <source>
        <dbReference type="EMBL" id="MBX59501.1"/>
    </source>
</evidence>
<reference evidence="1" key="1">
    <citation type="submission" date="2018-02" db="EMBL/GenBank/DDBJ databases">
        <title>Rhizophora mucronata_Transcriptome.</title>
        <authorList>
            <person name="Meera S.P."/>
            <person name="Sreeshan A."/>
            <person name="Augustine A."/>
        </authorList>
    </citation>
    <scope>NUCLEOTIDE SEQUENCE</scope>
    <source>
        <tissue evidence="1">Leaf</tissue>
    </source>
</reference>
<dbReference type="EMBL" id="GGEC01079017">
    <property type="protein sequence ID" value="MBX59501.1"/>
    <property type="molecule type" value="Transcribed_RNA"/>
</dbReference>
<organism evidence="1">
    <name type="scientific">Rhizophora mucronata</name>
    <name type="common">Asiatic mangrove</name>
    <dbReference type="NCBI Taxonomy" id="61149"/>
    <lineage>
        <taxon>Eukaryota</taxon>
        <taxon>Viridiplantae</taxon>
        <taxon>Streptophyta</taxon>
        <taxon>Embryophyta</taxon>
        <taxon>Tracheophyta</taxon>
        <taxon>Spermatophyta</taxon>
        <taxon>Magnoliopsida</taxon>
        <taxon>eudicotyledons</taxon>
        <taxon>Gunneridae</taxon>
        <taxon>Pentapetalae</taxon>
        <taxon>rosids</taxon>
        <taxon>fabids</taxon>
        <taxon>Malpighiales</taxon>
        <taxon>Rhizophoraceae</taxon>
        <taxon>Rhizophora</taxon>
    </lineage>
</organism>
<sequence>MDISETFLVIPDRIATTILNKRVGNSDLWLYWLYRIDG</sequence>
<protein>
    <submittedName>
        <fullName evidence="1">Uncharacterized protein</fullName>
    </submittedName>
</protein>